<gene>
    <name evidence="8" type="ORF">Premu_0459</name>
</gene>
<evidence type="ECO:0000256" key="1">
    <source>
        <dbReference type="ARBA" id="ARBA00004651"/>
    </source>
</evidence>
<keyword evidence="5 7" id="KW-1133">Transmembrane helix</keyword>
<feature type="transmembrane region" description="Helical" evidence="7">
    <location>
        <begin position="20"/>
        <end position="40"/>
    </location>
</feature>
<evidence type="ECO:0000256" key="2">
    <source>
        <dbReference type="ARBA" id="ARBA00006679"/>
    </source>
</evidence>
<dbReference type="InterPro" id="IPR051907">
    <property type="entry name" value="DoxX-like_oxidoreductase"/>
</dbReference>
<dbReference type="PANTHER" id="PTHR33452">
    <property type="entry name" value="OXIDOREDUCTASE CATD-RELATED"/>
    <property type="match status" value="1"/>
</dbReference>
<reference evidence="9" key="1">
    <citation type="journal article" date="2011" name="Stand. Genomic Sci.">
        <title>Non-contiguous finished genome sequence of the opportunistic oral pathogen Prevotella multisaccharivorax type strain (PPPA20).</title>
        <authorList>
            <person name="Pati A."/>
            <person name="Gronow S."/>
            <person name="Lu M."/>
            <person name="Lapidus A."/>
            <person name="Nolan M."/>
            <person name="Lucas S."/>
            <person name="Hammon N."/>
            <person name="Deshpande S."/>
            <person name="Cheng J.F."/>
            <person name="Tapia R."/>
            <person name="Han C."/>
            <person name="Goodwin L."/>
            <person name="Pitluck S."/>
            <person name="Liolios K."/>
            <person name="Pagani I."/>
            <person name="Mavromatis K."/>
            <person name="Mikhailova N."/>
            <person name="Huntemann M."/>
            <person name="Chen A."/>
            <person name="Palaniappan K."/>
            <person name="Land M."/>
            <person name="Hauser L."/>
            <person name="Detter J.C."/>
            <person name="Brambilla E.M."/>
            <person name="Rohde M."/>
            <person name="Goker M."/>
            <person name="Woyke T."/>
            <person name="Bristow J."/>
            <person name="Eisen J.A."/>
            <person name="Markowitz V."/>
            <person name="Hugenholtz P."/>
            <person name="Kyrpides N.C."/>
            <person name="Klenk H.P."/>
            <person name="Ivanova N."/>
        </authorList>
    </citation>
    <scope>NUCLEOTIDE SEQUENCE [LARGE SCALE GENOMIC DNA]</scope>
    <source>
        <strain evidence="9">DSM 17128</strain>
    </source>
</reference>
<dbReference type="RefSeq" id="WP_007572793.1">
    <property type="nucleotide sequence ID" value="NZ_BPTS01000001.1"/>
</dbReference>
<dbReference type="InterPro" id="IPR032808">
    <property type="entry name" value="DoxX"/>
</dbReference>
<keyword evidence="6 7" id="KW-0472">Membrane</keyword>
<evidence type="ECO:0000256" key="4">
    <source>
        <dbReference type="ARBA" id="ARBA00022692"/>
    </source>
</evidence>
<name>F8NBR5_9BACT</name>
<keyword evidence="4 7" id="KW-0812">Transmembrane</keyword>
<organism evidence="8 9">
    <name type="scientific">Hallella multisaccharivorax DSM 17128</name>
    <dbReference type="NCBI Taxonomy" id="688246"/>
    <lineage>
        <taxon>Bacteria</taxon>
        <taxon>Pseudomonadati</taxon>
        <taxon>Bacteroidota</taxon>
        <taxon>Bacteroidia</taxon>
        <taxon>Bacteroidales</taxon>
        <taxon>Prevotellaceae</taxon>
        <taxon>Hallella</taxon>
    </lineage>
</organism>
<sequence>MLHGVGFIEGMLSGLGLPGFIAYGCLLVELVGAAFILVGLWTRAASVVVLFNMVVAILMAHAAQLFSLDPMTGGLMIEDPLLFLLGSAALCFTGGGKYAITKNNIFS</sequence>
<dbReference type="EMBL" id="GL945017">
    <property type="protein sequence ID" value="EGN55941.1"/>
    <property type="molecule type" value="Genomic_DNA"/>
</dbReference>
<comment type="similarity">
    <text evidence="2">Belongs to the DoxX family.</text>
</comment>
<evidence type="ECO:0000256" key="7">
    <source>
        <dbReference type="SAM" id="Phobius"/>
    </source>
</evidence>
<dbReference type="GO" id="GO:0005886">
    <property type="term" value="C:plasma membrane"/>
    <property type="evidence" value="ECO:0007669"/>
    <property type="project" value="UniProtKB-SubCell"/>
</dbReference>
<dbReference type="PANTHER" id="PTHR33452:SF1">
    <property type="entry name" value="INNER MEMBRANE PROTEIN YPHA-RELATED"/>
    <property type="match status" value="1"/>
</dbReference>
<dbReference type="Pfam" id="PF07681">
    <property type="entry name" value="DoxX"/>
    <property type="match status" value="1"/>
</dbReference>
<keyword evidence="9" id="KW-1185">Reference proteome</keyword>
<protein>
    <submittedName>
        <fullName evidence="8">DoxX family protein</fullName>
    </submittedName>
</protein>
<dbReference type="AlphaFoldDB" id="F8NBR5"/>
<feature type="transmembrane region" description="Helical" evidence="7">
    <location>
        <begin position="47"/>
        <end position="68"/>
    </location>
</feature>
<keyword evidence="3" id="KW-1003">Cell membrane</keyword>
<accession>F8NBR5</accession>
<dbReference type="Proteomes" id="UP000002772">
    <property type="component" value="Unassembled WGS sequence"/>
</dbReference>
<evidence type="ECO:0000256" key="3">
    <source>
        <dbReference type="ARBA" id="ARBA00022475"/>
    </source>
</evidence>
<dbReference type="HOGENOM" id="CLU_058421_6_3_10"/>
<dbReference type="eggNOG" id="COG2259">
    <property type="taxonomic scope" value="Bacteria"/>
</dbReference>
<evidence type="ECO:0000256" key="5">
    <source>
        <dbReference type="ARBA" id="ARBA00022989"/>
    </source>
</evidence>
<evidence type="ECO:0000313" key="9">
    <source>
        <dbReference type="Proteomes" id="UP000002772"/>
    </source>
</evidence>
<comment type="subcellular location">
    <subcellularLocation>
        <location evidence="1">Cell membrane</location>
        <topology evidence="1">Multi-pass membrane protein</topology>
    </subcellularLocation>
</comment>
<evidence type="ECO:0000313" key="8">
    <source>
        <dbReference type="EMBL" id="EGN55941.1"/>
    </source>
</evidence>
<proteinExistence type="inferred from homology"/>
<evidence type="ECO:0000256" key="6">
    <source>
        <dbReference type="ARBA" id="ARBA00023136"/>
    </source>
</evidence>
<feature type="transmembrane region" description="Helical" evidence="7">
    <location>
        <begin position="80"/>
        <end position="100"/>
    </location>
</feature>